<dbReference type="AlphaFoldDB" id="B7Z2R6"/>
<feature type="region of interest" description="Disordered" evidence="1">
    <location>
        <begin position="1"/>
        <end position="21"/>
    </location>
</feature>
<accession>B7Z2R6</accession>
<evidence type="ECO:0000256" key="1">
    <source>
        <dbReference type="SAM" id="MobiDB-lite"/>
    </source>
</evidence>
<protein>
    <submittedName>
        <fullName evidence="2">cDNA FLJ50764</fullName>
    </submittedName>
</protein>
<dbReference type="EMBL" id="AK295023">
    <property type="protein sequence ID" value="BAH11952.1"/>
    <property type="molecule type" value="mRNA"/>
</dbReference>
<feature type="compositionally biased region" description="Basic and acidic residues" evidence="1">
    <location>
        <begin position="9"/>
        <end position="21"/>
    </location>
</feature>
<sequence>MASVLNSLEGKEKVMKKPPRWEEGEAAASVCSVSTSDKCLRMHGGHERASHTPCSPRFSSHSSILPRLTSAEDSAAQPRTPHLPHCFLTPRCSNTGCCRSSSSTLGWDGSGVGGCPQLGVPSHHLLPPQLQPPDPQLHGRSQPELPWSLARLQHCPLYLSSLK</sequence>
<reference evidence="2" key="1">
    <citation type="submission" date="2007-10" db="EMBL/GenBank/DDBJ databases">
        <title>NEDO human cDNA sequencing project focused on splicing variants.</title>
        <authorList>
            <person name="Wakamatsu A."/>
            <person name="Yamamoto J."/>
            <person name="Kimura K."/>
            <person name="Ishii S."/>
            <person name="Watanabe K."/>
            <person name="Sugiyama A."/>
            <person name="Murakawa K."/>
            <person name="Kaida T."/>
            <person name="Tsuchiya K."/>
            <person name="Fukuzumi Y."/>
            <person name="Kumagai A."/>
            <person name="Oishi Y."/>
            <person name="Yamamoto S."/>
            <person name="Ono Y."/>
            <person name="Komori Y."/>
            <person name="Yamazaki M."/>
            <person name="Kisu Y."/>
            <person name="Nishikawa T."/>
            <person name="Sugano S."/>
            <person name="Nomura N."/>
            <person name="Isogai T."/>
        </authorList>
    </citation>
    <scope>NUCLEOTIDE SEQUENCE</scope>
    <source>
        <tissue evidence="2">Brain</tissue>
    </source>
</reference>
<evidence type="ECO:0000313" key="2">
    <source>
        <dbReference type="EMBL" id="BAH11952.1"/>
    </source>
</evidence>
<dbReference type="PhylomeDB" id="B7Z2R6"/>
<organism evidence="2">
    <name type="scientific">Homo sapiens</name>
    <name type="common">Human</name>
    <dbReference type="NCBI Taxonomy" id="9606"/>
    <lineage>
        <taxon>Eukaryota</taxon>
        <taxon>Metazoa</taxon>
        <taxon>Chordata</taxon>
        <taxon>Craniata</taxon>
        <taxon>Vertebrata</taxon>
        <taxon>Euteleostomi</taxon>
        <taxon>Mammalia</taxon>
        <taxon>Eutheria</taxon>
        <taxon>Euarchontoglires</taxon>
        <taxon>Primates</taxon>
        <taxon>Haplorrhini</taxon>
        <taxon>Catarrhini</taxon>
        <taxon>Hominidae</taxon>
        <taxon>Homo</taxon>
    </lineage>
</organism>
<proteinExistence type="evidence at transcript level"/>
<name>B7Z2R6_HUMAN</name>